<dbReference type="Pfam" id="PF09234">
    <property type="entry name" value="DUF1963"/>
    <property type="match status" value="2"/>
</dbReference>
<reference evidence="2 3" key="1">
    <citation type="submission" date="2020-07" db="EMBL/GenBank/DDBJ databases">
        <title>Definition of the novel symbiovar canariense within Mesorhizobium novociceri, a new species of genus Mesorhizobium nodulating Cicer canariense in the Caldera de Taburiente National Park (La Palma, Canary Islands).</title>
        <authorList>
            <person name="Leon-Barrios M."/>
            <person name="Perez-Yepez J."/>
            <person name="Flores-Felix J.D."/>
            <person name="Ramirez-Baena M.H."/>
            <person name="Pulido-Suarez L."/>
            <person name="Igual J.M."/>
            <person name="Velazquez E."/>
            <person name="Peix A."/>
        </authorList>
    </citation>
    <scope>NUCLEOTIDE SEQUENCE [LARGE SCALE GENOMIC DNA]</scope>
    <source>
        <strain evidence="2 3">CCANP35</strain>
    </source>
</reference>
<evidence type="ECO:0000313" key="3">
    <source>
        <dbReference type="Proteomes" id="UP000558284"/>
    </source>
</evidence>
<feature type="region of interest" description="Disordered" evidence="1">
    <location>
        <begin position="33"/>
        <end position="60"/>
    </location>
</feature>
<dbReference type="Gene3D" id="2.30.320.10">
    <property type="entry name" value="YwqG-like"/>
    <property type="match status" value="2"/>
</dbReference>
<dbReference type="PANTHER" id="PTHR36436">
    <property type="entry name" value="SLL5081 PROTEIN"/>
    <property type="match status" value="1"/>
</dbReference>
<evidence type="ECO:0000313" key="2">
    <source>
        <dbReference type="EMBL" id="MBA1138676.1"/>
    </source>
</evidence>
<dbReference type="EMBL" id="JACDTY010000001">
    <property type="protein sequence ID" value="MBA1138676.1"/>
    <property type="molecule type" value="Genomic_DNA"/>
</dbReference>
<comment type="caution">
    <text evidence="2">The sequence shown here is derived from an EMBL/GenBank/DDBJ whole genome shotgun (WGS) entry which is preliminary data.</text>
</comment>
<proteinExistence type="predicted"/>
<gene>
    <name evidence="2" type="ORF">H0241_00200</name>
</gene>
<dbReference type="Proteomes" id="UP000558284">
    <property type="component" value="Unassembled WGS sequence"/>
</dbReference>
<dbReference type="RefSeq" id="WP_181055431.1">
    <property type="nucleotide sequence ID" value="NZ_JACDTY010000001.1"/>
</dbReference>
<evidence type="ECO:0000256" key="1">
    <source>
        <dbReference type="SAM" id="MobiDB-lite"/>
    </source>
</evidence>
<dbReference type="SUPFAM" id="SSF103032">
    <property type="entry name" value="Hypothetical protein YwqG"/>
    <property type="match status" value="2"/>
</dbReference>
<organism evidence="2 3">
    <name type="scientific">Mesorhizobium neociceri</name>
    <dbReference type="NCBI Taxonomy" id="1307853"/>
    <lineage>
        <taxon>Bacteria</taxon>
        <taxon>Pseudomonadati</taxon>
        <taxon>Pseudomonadota</taxon>
        <taxon>Alphaproteobacteria</taxon>
        <taxon>Hyphomicrobiales</taxon>
        <taxon>Phyllobacteriaceae</taxon>
        <taxon>Mesorhizobium</taxon>
    </lineage>
</organism>
<sequence length="533" mass="59228">MEMLMPLFVVGAMFLIVGSLIYSGAKGIAGLFSGSSSKEKDKPQPSRARTSEAAHAISPKPNSAAEKLIAEMQQQAKNSDDQRKAAFKAHVERKIPPISVDGREAIERGQAARIAIKHVFPPRLPQRSMSYFGGLPIVPDEFDWPTVHNRKGLLERLNFMAQIDCSDLPPGPGRDLMPEKGYLYFFAPMSDTFGADALHFVTRYEPRQVTQKWAPLDMPFTAKIQGSDPTDEILRGKRTHYDRVEVEFAWIEEPTDAEVAARADEGHAFEVADKIRTERVEAFYGPPVVPDPLLSAHHAPKGTLWTPYPGFPANWHSARIVRKLVEAYHREETADVTAQLKALGDVAEDDPEAKRLRMVQRELSAFGSKMFNAFFPTVNAGLKDYDAPPPEVKQHILAFLEDLRVNGMPSSSVRRPRHRQLPHVMNDWLSVAAIQGAEGGLTDPAGAALIGPDVVAALSHRHVSRTHQMLGKGEVVQVAADEMKDRYLLLLQLGPDKALNWTVGEMGPLQYWITPEDLAAKRFQNAILTIEAY</sequence>
<dbReference type="InterPro" id="IPR035948">
    <property type="entry name" value="YwqG-like_sf"/>
</dbReference>
<accession>A0A838AW54</accession>
<dbReference type="InterPro" id="IPR015315">
    <property type="entry name" value="DUF1963"/>
</dbReference>
<keyword evidence="3" id="KW-1185">Reference proteome</keyword>
<dbReference type="AlphaFoldDB" id="A0A838AW54"/>
<name>A0A838AW54_9HYPH</name>
<dbReference type="PANTHER" id="PTHR36436:SF6">
    <property type="entry name" value="SLL5081 PROTEIN"/>
    <property type="match status" value="1"/>
</dbReference>
<feature type="compositionally biased region" description="Basic and acidic residues" evidence="1">
    <location>
        <begin position="37"/>
        <end position="52"/>
    </location>
</feature>
<protein>
    <submittedName>
        <fullName evidence="2">DUF1963 domain-containing protein</fullName>
    </submittedName>
</protein>